<feature type="signal peptide" evidence="1">
    <location>
        <begin position="1"/>
        <end position="22"/>
    </location>
</feature>
<comment type="caution">
    <text evidence="2">The sequence shown here is derived from an EMBL/GenBank/DDBJ whole genome shotgun (WGS) entry which is preliminary data.</text>
</comment>
<reference evidence="2 3" key="1">
    <citation type="journal article" date="2016" name="Nat. Commun.">
        <title>Thousands of microbial genomes shed light on interconnected biogeochemical processes in an aquifer system.</title>
        <authorList>
            <person name="Anantharaman K."/>
            <person name="Brown C.T."/>
            <person name="Hug L.A."/>
            <person name="Sharon I."/>
            <person name="Castelle C.J."/>
            <person name="Probst A.J."/>
            <person name="Thomas B.C."/>
            <person name="Singh A."/>
            <person name="Wilkins M.J."/>
            <person name="Karaoz U."/>
            <person name="Brodie E.L."/>
            <person name="Williams K.H."/>
            <person name="Hubbard S.S."/>
            <person name="Banfield J.F."/>
        </authorList>
    </citation>
    <scope>NUCLEOTIDE SEQUENCE [LARGE SCALE GENOMIC DNA]</scope>
</reference>
<name>A0A1G2BRJ9_9BACT</name>
<sequence length="82" mass="8516">MTKKRIIVIFAAGLLIASAALAAITVHSGPTALVTTPRYVKASSDALGLFKFNLTQDAGETLGSVTVRVNAVAPATDRYPKS</sequence>
<gene>
    <name evidence="2" type="ORF">A3B31_01725</name>
</gene>
<accession>A0A1G2BRJ9</accession>
<dbReference type="AlphaFoldDB" id="A0A1G2BRJ9"/>
<protein>
    <submittedName>
        <fullName evidence="2">Uncharacterized protein</fullName>
    </submittedName>
</protein>
<feature type="chain" id="PRO_5009582132" evidence="1">
    <location>
        <begin position="23"/>
        <end position="82"/>
    </location>
</feature>
<evidence type="ECO:0000256" key="1">
    <source>
        <dbReference type="SAM" id="SignalP"/>
    </source>
</evidence>
<dbReference type="EMBL" id="MHKN01000034">
    <property type="protein sequence ID" value="OGY91743.1"/>
    <property type="molecule type" value="Genomic_DNA"/>
</dbReference>
<keyword evidence="1" id="KW-0732">Signal</keyword>
<evidence type="ECO:0000313" key="2">
    <source>
        <dbReference type="EMBL" id="OGY91743.1"/>
    </source>
</evidence>
<organism evidence="2 3">
    <name type="scientific">Candidatus Komeilibacteria bacterium RIFCSPLOWO2_01_FULL_53_11</name>
    <dbReference type="NCBI Taxonomy" id="1798552"/>
    <lineage>
        <taxon>Bacteria</taxon>
        <taxon>Candidatus Komeiliibacteriota</taxon>
    </lineage>
</organism>
<evidence type="ECO:0000313" key="3">
    <source>
        <dbReference type="Proteomes" id="UP000177349"/>
    </source>
</evidence>
<dbReference type="Proteomes" id="UP000177349">
    <property type="component" value="Unassembled WGS sequence"/>
</dbReference>
<proteinExistence type="predicted"/>